<sequence>MDRWEREGLLAANNGMRNQLDHILDAFERQRGRLQDLYHQSENTRVQASSPDQSVEVTVDAAGVLTDLHLTAAAMRHTPEHLSRSIVDAVQAAAGRAQQQTEALAAPVDAGLDDLPDYPDLVSEATGLHEIRAFFRGDHKDAPS</sequence>
<dbReference type="RefSeq" id="WP_068043258.1">
    <property type="nucleotide sequence ID" value="NZ_JAAXOO010000003.1"/>
</dbReference>
<dbReference type="InterPro" id="IPR004401">
    <property type="entry name" value="YbaB/EbfC"/>
</dbReference>
<organism evidence="1 2">
    <name type="scientific">Nocardia speluncae</name>
    <dbReference type="NCBI Taxonomy" id="419477"/>
    <lineage>
        <taxon>Bacteria</taxon>
        <taxon>Bacillati</taxon>
        <taxon>Actinomycetota</taxon>
        <taxon>Actinomycetes</taxon>
        <taxon>Mycobacteriales</taxon>
        <taxon>Nocardiaceae</taxon>
        <taxon>Nocardia</taxon>
    </lineage>
</organism>
<proteinExistence type="predicted"/>
<dbReference type="SUPFAM" id="SSF82607">
    <property type="entry name" value="YbaB-like"/>
    <property type="match status" value="1"/>
</dbReference>
<name>A0A846XHK7_9NOCA</name>
<dbReference type="AlphaFoldDB" id="A0A846XHK7"/>
<dbReference type="GO" id="GO:0003677">
    <property type="term" value="F:DNA binding"/>
    <property type="evidence" value="ECO:0007669"/>
    <property type="project" value="InterPro"/>
</dbReference>
<dbReference type="Gene3D" id="3.30.1310.10">
    <property type="entry name" value="Nucleoid-associated protein YbaB-like domain"/>
    <property type="match status" value="1"/>
</dbReference>
<dbReference type="EMBL" id="JAAXOO010000003">
    <property type="protein sequence ID" value="NKY34190.1"/>
    <property type="molecule type" value="Genomic_DNA"/>
</dbReference>
<comment type="caution">
    <text evidence="1">The sequence shown here is derived from an EMBL/GenBank/DDBJ whole genome shotgun (WGS) entry which is preliminary data.</text>
</comment>
<gene>
    <name evidence="1" type="ORF">HGA13_14030</name>
</gene>
<dbReference type="Pfam" id="PF02575">
    <property type="entry name" value="YbaB_DNA_bd"/>
    <property type="match status" value="1"/>
</dbReference>
<reference evidence="1 2" key="1">
    <citation type="submission" date="2020-04" db="EMBL/GenBank/DDBJ databases">
        <title>MicrobeNet Type strains.</title>
        <authorList>
            <person name="Nicholson A.C."/>
        </authorList>
    </citation>
    <scope>NUCLEOTIDE SEQUENCE [LARGE SCALE GENOMIC DNA]</scope>
    <source>
        <strain evidence="1 2">DSM 45078</strain>
    </source>
</reference>
<evidence type="ECO:0000313" key="2">
    <source>
        <dbReference type="Proteomes" id="UP000565715"/>
    </source>
</evidence>
<protein>
    <submittedName>
        <fullName evidence="1">YbaB/EbfC family nucleoid-associated protein</fullName>
    </submittedName>
</protein>
<keyword evidence="2" id="KW-1185">Reference proteome</keyword>
<dbReference type="Proteomes" id="UP000565715">
    <property type="component" value="Unassembled WGS sequence"/>
</dbReference>
<dbReference type="InterPro" id="IPR036894">
    <property type="entry name" value="YbaB-like_sf"/>
</dbReference>
<evidence type="ECO:0000313" key="1">
    <source>
        <dbReference type="EMBL" id="NKY34190.1"/>
    </source>
</evidence>
<accession>A0A846XHK7</accession>